<dbReference type="Pfam" id="PF19489">
    <property type="entry name" value="SLT_4"/>
    <property type="match status" value="1"/>
</dbReference>
<name>A0A2W4CIP3_9HYPH</name>
<evidence type="ECO:0000256" key="1">
    <source>
        <dbReference type="SAM" id="SignalP"/>
    </source>
</evidence>
<dbReference type="EMBL" id="PCDP01000036">
    <property type="protein sequence ID" value="PZM12839.1"/>
    <property type="molecule type" value="Genomic_DNA"/>
</dbReference>
<accession>A0A2W4CIP3</accession>
<dbReference type="InterPro" id="IPR023346">
    <property type="entry name" value="Lysozyme-like_dom_sf"/>
</dbReference>
<evidence type="ECO:0000313" key="4">
    <source>
        <dbReference type="Proteomes" id="UP000248925"/>
    </source>
</evidence>
<dbReference type="SUPFAM" id="SSF53955">
    <property type="entry name" value="Lysozyme-like"/>
    <property type="match status" value="1"/>
</dbReference>
<dbReference type="OrthoDB" id="9789144at2"/>
<reference evidence="3 4" key="1">
    <citation type="journal article" date="2018" name="Sci. Rep.">
        <title>Rhizobium tumorigenes sp. nov., a novel plant tumorigenic bacterium isolated from cane gall tumors on thornless blackberry.</title>
        <authorList>
            <person name="Kuzmanovi N."/>
            <person name="Smalla K."/>
            <person name="Gronow S."/>
            <person name="PuBawska J."/>
        </authorList>
    </citation>
    <scope>NUCLEOTIDE SEQUENCE [LARGE SCALE GENOMIC DNA]</scope>
    <source>
        <strain evidence="3 4">CCBAU 85046</strain>
    </source>
</reference>
<protein>
    <recommendedName>
        <fullName evidence="2">Transglycosylase SLT domain-containing protein</fullName>
    </recommendedName>
</protein>
<keyword evidence="1" id="KW-0732">Signal</keyword>
<feature type="domain" description="Transglycosylase SLT" evidence="2">
    <location>
        <begin position="5"/>
        <end position="189"/>
    </location>
</feature>
<proteinExistence type="predicted"/>
<comment type="caution">
    <text evidence="3">The sequence shown here is derived from an EMBL/GenBank/DDBJ whole genome shotgun (WGS) entry which is preliminary data.</text>
</comment>
<dbReference type="AlphaFoldDB" id="A0A2W4CIP3"/>
<dbReference type="PROSITE" id="PS51257">
    <property type="entry name" value="PROKAR_LIPOPROTEIN"/>
    <property type="match status" value="1"/>
</dbReference>
<gene>
    <name evidence="3" type="ORF">CPY51_14880</name>
</gene>
<dbReference type="Proteomes" id="UP000248925">
    <property type="component" value="Unassembled WGS sequence"/>
</dbReference>
<dbReference type="Gene3D" id="1.10.530.10">
    <property type="match status" value="1"/>
</dbReference>
<keyword evidence="4" id="KW-1185">Reference proteome</keyword>
<evidence type="ECO:0000313" key="3">
    <source>
        <dbReference type="EMBL" id="PZM12839.1"/>
    </source>
</evidence>
<dbReference type="RefSeq" id="WP_111161034.1">
    <property type="nucleotide sequence ID" value="NZ_PCDP01000036.1"/>
</dbReference>
<organism evidence="3 4">
    <name type="scientific">Rhizobium tubonense</name>
    <dbReference type="NCBI Taxonomy" id="484088"/>
    <lineage>
        <taxon>Bacteria</taxon>
        <taxon>Pseudomonadati</taxon>
        <taxon>Pseudomonadota</taxon>
        <taxon>Alphaproteobacteria</taxon>
        <taxon>Hyphomicrobiales</taxon>
        <taxon>Rhizobiaceae</taxon>
        <taxon>Rhizobium/Agrobacterium group</taxon>
        <taxon>Rhizobium</taxon>
    </lineage>
</organism>
<dbReference type="InterPro" id="IPR045795">
    <property type="entry name" value="SLT_4"/>
</dbReference>
<dbReference type="CDD" id="cd00442">
    <property type="entry name" value="Lyz-like"/>
    <property type="match status" value="1"/>
</dbReference>
<evidence type="ECO:0000259" key="2">
    <source>
        <dbReference type="Pfam" id="PF19489"/>
    </source>
</evidence>
<feature type="signal peptide" evidence="1">
    <location>
        <begin position="1"/>
        <end position="18"/>
    </location>
</feature>
<sequence length="191" mass="21481">MRIAFVAPLVLLAGCASAPHEIRNTCAIFEQRDGLFNNWRRAAERTEREYGVPVPILMATIYAESGFNPYARPPRTKLFGFIPWTRPSSAYGYSQALNGTWSRYQGETGHWGASRTNFADAIDFVGWYHAQSHVQNGIALTDSYNLYLAYYFGHDGYAQGAWRSNADIQRSAQRVSGMTSLYRSQLRSCSG</sequence>
<feature type="chain" id="PRO_5015974215" description="Transglycosylase SLT domain-containing protein" evidence="1">
    <location>
        <begin position="19"/>
        <end position="191"/>
    </location>
</feature>